<keyword evidence="3" id="KW-1185">Reference proteome</keyword>
<evidence type="ECO:0000313" key="2">
    <source>
        <dbReference type="EMBL" id="KAF3807739.1"/>
    </source>
</evidence>
<reference evidence="2" key="2">
    <citation type="submission" date="2020-03" db="EMBL/GenBank/DDBJ databases">
        <authorList>
            <person name="Fu F.-F."/>
            <person name="Chen J."/>
        </authorList>
    </citation>
    <scope>NUCLEOTIDE SEQUENCE</scope>
    <source>
        <strain evidence="2">Lc1</strain>
    </source>
</reference>
<organism evidence="2 3">
    <name type="scientific">Colletotrichum gloeosporioides</name>
    <name type="common">Anthracnose fungus</name>
    <name type="synonym">Glomerella cingulata</name>
    <dbReference type="NCBI Taxonomy" id="474922"/>
    <lineage>
        <taxon>Eukaryota</taxon>
        <taxon>Fungi</taxon>
        <taxon>Dikarya</taxon>
        <taxon>Ascomycota</taxon>
        <taxon>Pezizomycotina</taxon>
        <taxon>Sordariomycetes</taxon>
        <taxon>Hypocreomycetidae</taxon>
        <taxon>Glomerellales</taxon>
        <taxon>Glomerellaceae</taxon>
        <taxon>Colletotrichum</taxon>
        <taxon>Colletotrichum gloeosporioides species complex</taxon>
    </lineage>
</organism>
<dbReference type="RefSeq" id="XP_045266898.1">
    <property type="nucleotide sequence ID" value="XM_045407453.1"/>
</dbReference>
<dbReference type="GO" id="GO:0051118">
    <property type="term" value="F:glucan endo-1,3-alpha-glucosidase activity"/>
    <property type="evidence" value="ECO:0007669"/>
    <property type="project" value="InterPro"/>
</dbReference>
<feature type="chain" id="PRO_5034586689" evidence="1">
    <location>
        <begin position="20"/>
        <end position="658"/>
    </location>
</feature>
<evidence type="ECO:0000313" key="3">
    <source>
        <dbReference type="Proteomes" id="UP000613401"/>
    </source>
</evidence>
<dbReference type="AlphaFoldDB" id="A0A8H4FNU6"/>
<sequence>MEALLIFAFILFFSGMARGRAVFAHFMVSNTEFYTASDFEYEISLAQEAHIDAFVLNIAYGEKTNDVSLPPMFDAASRRGFKLLFSFDYAGQGPWPQDAVIDLLEEYASRPVYFLHGSQPLVSTFEGPSSYADWPEIKKRTNCFFIPSWSSWGARRALRPGVADGLFSWAAWPEGPNPMDTSIDASYIEFLDGKTYMMPVSPWFYTNLPGYSKNWLWRGDDLWYDRWNQVWTIRPEYVQIISWNDFGESHYIGPLNDKAYVAFGPEKGKAPFNYAVNRPHDGWRRFLPYLIDTYKSGKATVSEESLVSWYRLSPSRACASGGTKGNTGSQLQAEVPPETLAQDRVSFSAMLTSPADIELQIGGETTSNFEWISTPPGGVGIYHGSVPFWGRTGTVSIRLLRNGQAFTRLDGPAILSTCPHGLTNWNPWVGTAIASTSIQPKAPPLSLEEQVCVKGFGDEAHNRLCLFTCMYHYCPLGPCTCQLLGEPLPEDKMPEPTHGPGYPNPGLDCTFLGLCSFGCNNGACPESTCSRDESLKDKCVIPPEEPLPDDSGHGYLWIGEEIWDMPQPRISCVPPCTLVLPPWPSMTSTIDFPRIMVTRDTWVSTITRPPITVTKWALSTVVVTTPVPASTTTDGIILIFPPILSSTKTWPPITVSNS</sequence>
<keyword evidence="1" id="KW-0732">Signal</keyword>
<dbReference type="Gene3D" id="3.20.20.80">
    <property type="entry name" value="Glycosidases"/>
    <property type="match status" value="1"/>
</dbReference>
<dbReference type="EMBL" id="WVTB01000027">
    <property type="protein sequence ID" value="KAF3807739.1"/>
    <property type="molecule type" value="Genomic_DNA"/>
</dbReference>
<accession>A0A8H4FNU6</accession>
<feature type="signal peptide" evidence="1">
    <location>
        <begin position="1"/>
        <end position="19"/>
    </location>
</feature>
<dbReference type="Pfam" id="PF03659">
    <property type="entry name" value="Glyco_hydro_71"/>
    <property type="match status" value="1"/>
</dbReference>
<name>A0A8H4FNU6_COLGL</name>
<dbReference type="CDD" id="cd11577">
    <property type="entry name" value="GH71"/>
    <property type="match status" value="1"/>
</dbReference>
<proteinExistence type="predicted"/>
<comment type="caution">
    <text evidence="2">The sequence shown here is derived from an EMBL/GenBank/DDBJ whole genome shotgun (WGS) entry which is preliminary data.</text>
</comment>
<dbReference type="Proteomes" id="UP000613401">
    <property type="component" value="Unassembled WGS sequence"/>
</dbReference>
<dbReference type="InterPro" id="IPR005197">
    <property type="entry name" value="Glyco_hydro_71"/>
</dbReference>
<reference evidence="2" key="1">
    <citation type="journal article" date="2020" name="Phytopathology">
        <title>Genome sequence and comparative analysis of Colletotrichum gloeosporioides isolated from Liriodendron leaves.</title>
        <authorList>
            <person name="Fu F.F."/>
            <person name="Hao Z."/>
            <person name="Wang P."/>
            <person name="Lu Y."/>
            <person name="Xue L.J."/>
            <person name="Wei G."/>
            <person name="Tian Y."/>
            <person name="Baishi H."/>
            <person name="Xu H."/>
            <person name="Shi J."/>
            <person name="Cheng T."/>
            <person name="Wang G."/>
            <person name="Yi Y."/>
            <person name="Chen J."/>
        </authorList>
    </citation>
    <scope>NUCLEOTIDE SEQUENCE</scope>
    <source>
        <strain evidence="2">Lc1</strain>
    </source>
</reference>
<dbReference type="GeneID" id="69014617"/>
<gene>
    <name evidence="2" type="ORF">GCG54_00007472</name>
</gene>
<evidence type="ECO:0000256" key="1">
    <source>
        <dbReference type="SAM" id="SignalP"/>
    </source>
</evidence>
<protein>
    <submittedName>
        <fullName evidence="2">Mutanase</fullName>
    </submittedName>
</protein>